<name>A0A0M1VSD2_FUSVC</name>
<evidence type="ECO:0000313" key="2">
    <source>
        <dbReference type="Proteomes" id="UP000004925"/>
    </source>
</evidence>
<comment type="caution">
    <text evidence="1">The sequence shown here is derived from an EMBL/GenBank/DDBJ whole genome shotgun (WGS) entry which is preliminary data.</text>
</comment>
<reference evidence="1 2" key="1">
    <citation type="submission" date="2011-10" db="EMBL/GenBank/DDBJ databases">
        <title>The Genome Sequence of Fusobacterium sp. 4_1_13.</title>
        <authorList>
            <consortium name="The Broad Institute Genome Sequencing Platform"/>
            <person name="Earl A."/>
            <person name="Ward D."/>
            <person name="Feldgarden M."/>
            <person name="Gevers D."/>
            <person name="Strauss J."/>
            <person name="Ambrose C."/>
            <person name="Allen-Vercoe E."/>
            <person name="Young S.K."/>
            <person name="Zeng Q."/>
            <person name="Gargeya S."/>
            <person name="Fitzgerald M."/>
            <person name="Haas B."/>
            <person name="Abouelleil A."/>
            <person name="Alvarado L."/>
            <person name="Arachchi H.M."/>
            <person name="Berlin A."/>
            <person name="Brown A."/>
            <person name="Chapman S.B."/>
            <person name="Chen Z."/>
            <person name="Dunbar C."/>
            <person name="Freedman E."/>
            <person name="Gearin G."/>
            <person name="Goldberg J."/>
            <person name="Griggs A."/>
            <person name="Gujja S."/>
            <person name="Heiman D."/>
            <person name="Howarth C."/>
            <person name="Larson L."/>
            <person name="Lui A."/>
            <person name="MacDonald P.J."/>
            <person name="Montmayeur A."/>
            <person name="Murphy C."/>
            <person name="Neiman D."/>
            <person name="Pearson M."/>
            <person name="Priest M."/>
            <person name="Roberts A."/>
            <person name="Saif S."/>
            <person name="Shea T."/>
            <person name="Shenoy N."/>
            <person name="Sisk P."/>
            <person name="Stolte C."/>
            <person name="Sykes S."/>
            <person name="Wortman J."/>
            <person name="Nusbaum C."/>
            <person name="Birren B."/>
        </authorList>
    </citation>
    <scope>NUCLEOTIDE SEQUENCE [LARGE SCALE GENOMIC DNA]</scope>
    <source>
        <strain evidence="1 2">4_1_13</strain>
    </source>
</reference>
<dbReference type="InterPro" id="IPR015017">
    <property type="entry name" value="DUF1904"/>
</dbReference>
<dbReference type="AlphaFoldDB" id="A0A0M1VSD2"/>
<dbReference type="HOGENOM" id="CLU_168247_0_0_0"/>
<accession>A0A0M1VSD2</accession>
<organism evidence="1 2">
    <name type="scientific">Fusobacterium vincentii 4_1_13</name>
    <dbReference type="NCBI Taxonomy" id="469606"/>
    <lineage>
        <taxon>Bacteria</taxon>
        <taxon>Fusobacteriati</taxon>
        <taxon>Fusobacteriota</taxon>
        <taxon>Fusobacteriia</taxon>
        <taxon>Fusobacteriales</taxon>
        <taxon>Fusobacteriaceae</taxon>
        <taxon>Fusobacterium</taxon>
    </lineage>
</organism>
<protein>
    <recommendedName>
        <fullName evidence="3">DUF1904 domain-containing protein</fullName>
    </recommendedName>
</protein>
<dbReference type="eggNOG" id="COG1942">
    <property type="taxonomic scope" value="Bacteria"/>
</dbReference>
<dbReference type="EMBL" id="ACDE02000013">
    <property type="protein sequence ID" value="EEO39566.1"/>
    <property type="molecule type" value="Genomic_DNA"/>
</dbReference>
<dbReference type="RefSeq" id="WP_008802543.1">
    <property type="nucleotide sequence ID" value="NZ_KQ235735.1"/>
</dbReference>
<evidence type="ECO:0000313" key="1">
    <source>
        <dbReference type="EMBL" id="EEO39566.1"/>
    </source>
</evidence>
<dbReference type="Pfam" id="PF08921">
    <property type="entry name" value="DUF1904"/>
    <property type="match status" value="1"/>
</dbReference>
<proteinExistence type="predicted"/>
<dbReference type="Proteomes" id="UP000004925">
    <property type="component" value="Unassembled WGS sequence"/>
</dbReference>
<gene>
    <name evidence="1" type="ORF">FSCG_00279</name>
</gene>
<sequence>MPHLKIRGIEKNLILENSKEIIDELTKIIGCDRNWFTIEHQNTEYIFDGKIVDGYTFVELYWFARDEKIKKEVADFLTKFIKKINNNKDCCIIFFTLTGNNYCDNGEFF</sequence>
<evidence type="ECO:0008006" key="3">
    <source>
        <dbReference type="Google" id="ProtNLM"/>
    </source>
</evidence>
<dbReference type="Gene3D" id="3.30.429.10">
    <property type="entry name" value="Macrophage Migration Inhibitory Factor"/>
    <property type="match status" value="1"/>
</dbReference>
<dbReference type="SUPFAM" id="SSF55331">
    <property type="entry name" value="Tautomerase/MIF"/>
    <property type="match status" value="1"/>
</dbReference>
<dbReference type="InterPro" id="IPR014347">
    <property type="entry name" value="Tautomerase/MIF_sf"/>
</dbReference>